<comment type="caution">
    <text evidence="2">The sequence shown here is derived from an EMBL/GenBank/DDBJ whole genome shotgun (WGS) entry which is preliminary data.</text>
</comment>
<gene>
    <name evidence="2" type="ORF">GCM10010211_53050</name>
</gene>
<name>A0ABQ2VD78_9ACTN</name>
<accession>A0ABQ2VD78</accession>
<reference evidence="3" key="1">
    <citation type="journal article" date="2019" name="Int. J. Syst. Evol. Microbiol.">
        <title>The Global Catalogue of Microorganisms (GCM) 10K type strain sequencing project: providing services to taxonomists for standard genome sequencing and annotation.</title>
        <authorList>
            <consortium name="The Broad Institute Genomics Platform"/>
            <consortium name="The Broad Institute Genome Sequencing Center for Infectious Disease"/>
            <person name="Wu L."/>
            <person name="Ma J."/>
        </authorList>
    </citation>
    <scope>NUCLEOTIDE SEQUENCE [LARGE SCALE GENOMIC DNA]</scope>
    <source>
        <strain evidence="3">JCM 3399</strain>
    </source>
</reference>
<organism evidence="2 3">
    <name type="scientific">Streptomyces albospinus</name>
    <dbReference type="NCBI Taxonomy" id="285515"/>
    <lineage>
        <taxon>Bacteria</taxon>
        <taxon>Bacillati</taxon>
        <taxon>Actinomycetota</taxon>
        <taxon>Actinomycetes</taxon>
        <taxon>Kitasatosporales</taxon>
        <taxon>Streptomycetaceae</taxon>
        <taxon>Streptomyces</taxon>
    </lineage>
</organism>
<evidence type="ECO:0000313" key="3">
    <source>
        <dbReference type="Proteomes" id="UP000654471"/>
    </source>
</evidence>
<keyword evidence="3" id="KW-1185">Reference proteome</keyword>
<proteinExistence type="predicted"/>
<feature type="compositionally biased region" description="Polar residues" evidence="1">
    <location>
        <begin position="9"/>
        <end position="19"/>
    </location>
</feature>
<protein>
    <recommendedName>
        <fullName evidence="4">Cyclase family protein</fullName>
    </recommendedName>
</protein>
<evidence type="ECO:0000313" key="2">
    <source>
        <dbReference type="EMBL" id="GGU80268.1"/>
    </source>
</evidence>
<evidence type="ECO:0008006" key="4">
    <source>
        <dbReference type="Google" id="ProtNLM"/>
    </source>
</evidence>
<evidence type="ECO:0000256" key="1">
    <source>
        <dbReference type="SAM" id="MobiDB-lite"/>
    </source>
</evidence>
<dbReference type="RefSeq" id="WP_229852623.1">
    <property type="nucleotide sequence ID" value="NZ_BMRP01000020.1"/>
</dbReference>
<sequence>MGTKPVNDATRTANEQDFPSNWGRWGTEDELGTLNLLTEEARTGRAVSLAQPVRPAPLVSGPFAPTTRDVSPVQQLMLYTGGAPATADVMLVTSHHVRST</sequence>
<dbReference type="Proteomes" id="UP000654471">
    <property type="component" value="Unassembled WGS sequence"/>
</dbReference>
<feature type="region of interest" description="Disordered" evidence="1">
    <location>
        <begin position="1"/>
        <end position="25"/>
    </location>
</feature>
<dbReference type="EMBL" id="BMRP01000020">
    <property type="protein sequence ID" value="GGU80268.1"/>
    <property type="molecule type" value="Genomic_DNA"/>
</dbReference>